<dbReference type="RefSeq" id="WP_172354824.1">
    <property type="nucleotide sequence ID" value="NZ_BLLH01000001.1"/>
</dbReference>
<evidence type="ECO:0000313" key="6">
    <source>
        <dbReference type="EMBL" id="GFH39856.1"/>
    </source>
</evidence>
<gene>
    <name evidence="6" type="ORF">Hs20B_02540</name>
</gene>
<sequence length="99" mass="11321">MTDADEAIKKAKAYWQKYGYETDDIMIILRDSGRYSPELIGYQKSRQVVVYLDKAASYQVDLAVAIAHEIGHVYGIRHYDTDHAIMRGTAKELKGLRLL</sequence>
<keyword evidence="4" id="KW-0862">Zinc</keyword>
<evidence type="ECO:0000256" key="2">
    <source>
        <dbReference type="ARBA" id="ARBA00022723"/>
    </source>
</evidence>
<reference evidence="6 7" key="1">
    <citation type="submission" date="2020-02" db="EMBL/GenBank/DDBJ databases">
        <title>Draft genome sequence of Lactococcus sp. Hs20B0-1.</title>
        <authorList>
            <person name="Noda S."/>
            <person name="Yuki M."/>
            <person name="Ohkuma M."/>
        </authorList>
    </citation>
    <scope>NUCLEOTIDE SEQUENCE [LARGE SCALE GENOMIC DNA]</scope>
    <source>
        <strain evidence="6 7">Hs20B0-1</strain>
    </source>
</reference>
<keyword evidence="2" id="KW-0479">Metal-binding</keyword>
<dbReference type="Pfam" id="PF00413">
    <property type="entry name" value="Peptidase_M10"/>
    <property type="match status" value="1"/>
</dbReference>
<dbReference type="InterPro" id="IPR024079">
    <property type="entry name" value="MetalloPept_cat_dom_sf"/>
</dbReference>
<dbReference type="GO" id="GO:0004222">
    <property type="term" value="F:metalloendopeptidase activity"/>
    <property type="evidence" value="ECO:0007669"/>
    <property type="project" value="InterPro"/>
</dbReference>
<dbReference type="Gene3D" id="3.40.390.10">
    <property type="entry name" value="Collagenase (Catalytic Domain)"/>
    <property type="match status" value="1"/>
</dbReference>
<dbReference type="AlphaFoldDB" id="A0A6A0B482"/>
<evidence type="ECO:0000313" key="7">
    <source>
        <dbReference type="Proteomes" id="UP000475928"/>
    </source>
</evidence>
<dbReference type="SUPFAM" id="SSF55486">
    <property type="entry name" value="Metalloproteases ('zincins'), catalytic domain"/>
    <property type="match status" value="1"/>
</dbReference>
<dbReference type="InterPro" id="IPR001818">
    <property type="entry name" value="Pept_M10_metallopeptidase"/>
</dbReference>
<dbReference type="GO" id="GO:0008270">
    <property type="term" value="F:zinc ion binding"/>
    <property type="evidence" value="ECO:0007669"/>
    <property type="project" value="InterPro"/>
</dbReference>
<protein>
    <recommendedName>
        <fullName evidence="5">Peptidase M10 metallopeptidase domain-containing protein</fullName>
    </recommendedName>
</protein>
<comment type="caution">
    <text evidence="6">The sequence shown here is derived from an EMBL/GenBank/DDBJ whole genome shotgun (WGS) entry which is preliminary data.</text>
</comment>
<accession>A0A6A0B482</accession>
<evidence type="ECO:0000256" key="3">
    <source>
        <dbReference type="ARBA" id="ARBA00022801"/>
    </source>
</evidence>
<evidence type="ECO:0000256" key="4">
    <source>
        <dbReference type="ARBA" id="ARBA00022833"/>
    </source>
</evidence>
<feature type="domain" description="Peptidase M10 metallopeptidase" evidence="5">
    <location>
        <begin position="54"/>
        <end position="91"/>
    </location>
</feature>
<dbReference type="EMBL" id="BLLH01000001">
    <property type="protein sequence ID" value="GFH39856.1"/>
    <property type="molecule type" value="Genomic_DNA"/>
</dbReference>
<keyword evidence="1" id="KW-0645">Protease</keyword>
<name>A0A6A0B482_9LACT</name>
<proteinExistence type="predicted"/>
<dbReference type="GO" id="GO:0031012">
    <property type="term" value="C:extracellular matrix"/>
    <property type="evidence" value="ECO:0007669"/>
    <property type="project" value="InterPro"/>
</dbReference>
<dbReference type="GO" id="GO:0006508">
    <property type="term" value="P:proteolysis"/>
    <property type="evidence" value="ECO:0007669"/>
    <property type="project" value="UniProtKB-KW"/>
</dbReference>
<evidence type="ECO:0000259" key="5">
    <source>
        <dbReference type="Pfam" id="PF00413"/>
    </source>
</evidence>
<keyword evidence="3" id="KW-0378">Hydrolase</keyword>
<organism evidence="6 7">
    <name type="scientific">Pseudolactococcus insecticola</name>
    <dbReference type="NCBI Taxonomy" id="2709158"/>
    <lineage>
        <taxon>Bacteria</taxon>
        <taxon>Bacillati</taxon>
        <taxon>Bacillota</taxon>
        <taxon>Bacilli</taxon>
        <taxon>Lactobacillales</taxon>
        <taxon>Streptococcaceae</taxon>
        <taxon>Pseudolactococcus</taxon>
    </lineage>
</organism>
<evidence type="ECO:0000256" key="1">
    <source>
        <dbReference type="ARBA" id="ARBA00022670"/>
    </source>
</evidence>
<keyword evidence="7" id="KW-1185">Reference proteome</keyword>
<dbReference type="Proteomes" id="UP000475928">
    <property type="component" value="Unassembled WGS sequence"/>
</dbReference>